<dbReference type="GO" id="GO:0055085">
    <property type="term" value="P:transmembrane transport"/>
    <property type="evidence" value="ECO:0007669"/>
    <property type="project" value="InterPro"/>
</dbReference>
<sequence>GGIELGWFASGYEKIFRGIPILILIYIFAFGIPDLFWYIEPLQRPLASIILALGLRSGAYQSQIFRGAILSVNQKGYQPL</sequence>
<keyword evidence="3" id="KW-0813">Transport</keyword>
<protein>
    <recommendedName>
        <fullName evidence="8">ABC transmembrane type-1 domain-containing protein</fullName>
    </recommendedName>
</protein>
<evidence type="ECO:0000256" key="5">
    <source>
        <dbReference type="ARBA" id="ARBA00023136"/>
    </source>
</evidence>
<dbReference type="InterPro" id="IPR043429">
    <property type="entry name" value="ArtM/GltK/GlnP/TcyL/YhdX-like"/>
</dbReference>
<evidence type="ECO:0000313" key="7">
    <source>
        <dbReference type="EMBL" id="GAH81413.1"/>
    </source>
</evidence>
<evidence type="ECO:0000256" key="3">
    <source>
        <dbReference type="ARBA" id="ARBA00022970"/>
    </source>
</evidence>
<dbReference type="AlphaFoldDB" id="X1KH64"/>
<feature type="transmembrane region" description="Helical" evidence="6">
    <location>
        <begin position="15"/>
        <end position="39"/>
    </location>
</feature>
<organism evidence="7">
    <name type="scientific">marine sediment metagenome</name>
    <dbReference type="NCBI Taxonomy" id="412755"/>
    <lineage>
        <taxon>unclassified sequences</taxon>
        <taxon>metagenomes</taxon>
        <taxon>ecological metagenomes</taxon>
    </lineage>
</organism>
<comment type="subcellular location">
    <subcellularLocation>
        <location evidence="1">Membrane</location>
        <topology evidence="1">Multi-pass membrane protein</topology>
    </subcellularLocation>
</comment>
<evidence type="ECO:0000256" key="1">
    <source>
        <dbReference type="ARBA" id="ARBA00004141"/>
    </source>
</evidence>
<dbReference type="PANTHER" id="PTHR30614:SF0">
    <property type="entry name" value="L-CYSTINE TRANSPORT SYSTEM PERMEASE PROTEIN TCYL"/>
    <property type="match status" value="1"/>
</dbReference>
<gene>
    <name evidence="7" type="ORF">S03H2_57455</name>
</gene>
<proteinExistence type="predicted"/>
<accession>X1KH64</accession>
<evidence type="ECO:0008006" key="8">
    <source>
        <dbReference type="Google" id="ProtNLM"/>
    </source>
</evidence>
<dbReference type="GO" id="GO:0016020">
    <property type="term" value="C:membrane"/>
    <property type="evidence" value="ECO:0007669"/>
    <property type="project" value="UniProtKB-SubCell"/>
</dbReference>
<dbReference type="SUPFAM" id="SSF161098">
    <property type="entry name" value="MetI-like"/>
    <property type="match status" value="1"/>
</dbReference>
<evidence type="ECO:0000256" key="6">
    <source>
        <dbReference type="SAM" id="Phobius"/>
    </source>
</evidence>
<dbReference type="PANTHER" id="PTHR30614">
    <property type="entry name" value="MEMBRANE COMPONENT OF AMINO ACID ABC TRANSPORTER"/>
    <property type="match status" value="1"/>
</dbReference>
<evidence type="ECO:0000256" key="4">
    <source>
        <dbReference type="ARBA" id="ARBA00022989"/>
    </source>
</evidence>
<evidence type="ECO:0000256" key="2">
    <source>
        <dbReference type="ARBA" id="ARBA00022692"/>
    </source>
</evidence>
<dbReference type="GO" id="GO:0006865">
    <property type="term" value="P:amino acid transport"/>
    <property type="evidence" value="ECO:0007669"/>
    <property type="project" value="UniProtKB-KW"/>
</dbReference>
<name>X1KH64_9ZZZZ</name>
<reference evidence="7" key="1">
    <citation type="journal article" date="2014" name="Front. Microbiol.">
        <title>High frequency of phylogenetically diverse reductive dehalogenase-homologous genes in deep subseafloor sedimentary metagenomes.</title>
        <authorList>
            <person name="Kawai M."/>
            <person name="Futagami T."/>
            <person name="Toyoda A."/>
            <person name="Takaki Y."/>
            <person name="Nishi S."/>
            <person name="Hori S."/>
            <person name="Arai W."/>
            <person name="Tsubouchi T."/>
            <person name="Morono Y."/>
            <person name="Uchiyama I."/>
            <person name="Ito T."/>
            <person name="Fujiyama A."/>
            <person name="Inagaki F."/>
            <person name="Takami H."/>
        </authorList>
    </citation>
    <scope>NUCLEOTIDE SEQUENCE</scope>
    <source>
        <strain evidence="7">Expedition CK06-06</strain>
    </source>
</reference>
<keyword evidence="5 6" id="KW-0472">Membrane</keyword>
<keyword evidence="3" id="KW-0029">Amino-acid transport</keyword>
<dbReference type="Gene3D" id="1.10.3720.10">
    <property type="entry name" value="MetI-like"/>
    <property type="match status" value="1"/>
</dbReference>
<dbReference type="EMBL" id="BARU01036828">
    <property type="protein sequence ID" value="GAH81413.1"/>
    <property type="molecule type" value="Genomic_DNA"/>
</dbReference>
<comment type="caution">
    <text evidence="7">The sequence shown here is derived from an EMBL/GenBank/DDBJ whole genome shotgun (WGS) entry which is preliminary data.</text>
</comment>
<feature type="non-terminal residue" evidence="7">
    <location>
        <position position="1"/>
    </location>
</feature>
<dbReference type="InterPro" id="IPR035906">
    <property type="entry name" value="MetI-like_sf"/>
</dbReference>
<keyword evidence="4 6" id="KW-1133">Transmembrane helix</keyword>
<keyword evidence="2 6" id="KW-0812">Transmembrane</keyword>